<name>A0A1I8AWR1_9BILA</name>
<dbReference type="WBParaSite" id="L893_g9986.t1">
    <property type="protein sequence ID" value="L893_g9986.t1"/>
    <property type="gene ID" value="L893_g9986"/>
</dbReference>
<accession>A0A1I8AWR1</accession>
<organism evidence="1 2">
    <name type="scientific">Steinernema glaseri</name>
    <dbReference type="NCBI Taxonomy" id="37863"/>
    <lineage>
        <taxon>Eukaryota</taxon>
        <taxon>Metazoa</taxon>
        <taxon>Ecdysozoa</taxon>
        <taxon>Nematoda</taxon>
        <taxon>Chromadorea</taxon>
        <taxon>Rhabditida</taxon>
        <taxon>Tylenchina</taxon>
        <taxon>Panagrolaimomorpha</taxon>
        <taxon>Strongyloidoidea</taxon>
        <taxon>Steinernematidae</taxon>
        <taxon>Steinernema</taxon>
    </lineage>
</organism>
<proteinExistence type="predicted"/>
<dbReference type="AlphaFoldDB" id="A0A1I8AWR1"/>
<sequence length="80" mass="9466">MRPFVERRTKFARSVDEYDSEREKSKLKELADIVQESISRTADDAQREIKADIQASRRTLSRLLKDYSNWTDKSLIYRPG</sequence>
<keyword evidence="1" id="KW-1185">Reference proteome</keyword>
<dbReference type="Proteomes" id="UP000095287">
    <property type="component" value="Unplaced"/>
</dbReference>
<evidence type="ECO:0000313" key="2">
    <source>
        <dbReference type="WBParaSite" id="L893_g9986.t1"/>
    </source>
</evidence>
<reference evidence="2" key="1">
    <citation type="submission" date="2016-11" db="UniProtKB">
        <authorList>
            <consortium name="WormBaseParasite"/>
        </authorList>
    </citation>
    <scope>IDENTIFICATION</scope>
</reference>
<protein>
    <submittedName>
        <fullName evidence="2">Transposase</fullName>
    </submittedName>
</protein>
<evidence type="ECO:0000313" key="1">
    <source>
        <dbReference type="Proteomes" id="UP000095287"/>
    </source>
</evidence>